<reference evidence="1" key="2">
    <citation type="submission" date="2004-02" db="EMBL/GenBank/DDBJ databases">
        <authorList>
            <consortium name="Genoscope"/>
            <consortium name="Whitehead Institute Centre for Genome Research"/>
        </authorList>
    </citation>
    <scope>NUCLEOTIDE SEQUENCE</scope>
</reference>
<sequence>MRAPDFHPQPSSPERRRQIRVVLLNPGIPEQLWLIDFSDAETGRKEGGGMGSVFRKKEKLISKSVTLVNIKHSFPSGHLLHSIIHLRACYMEMNKV</sequence>
<reference evidence="1" key="1">
    <citation type="journal article" date="2004" name="Nature">
        <title>Genome duplication in the teleost fish Tetraodon nigroviridis reveals the early vertebrate proto-karyotype.</title>
        <authorList>
            <person name="Jaillon O."/>
            <person name="Aury J.-M."/>
            <person name="Brunet F."/>
            <person name="Petit J.-L."/>
            <person name="Stange-Thomann N."/>
            <person name="Mauceli E."/>
            <person name="Bouneau L."/>
            <person name="Fischer C."/>
            <person name="Ozouf-Costaz C."/>
            <person name="Bernot A."/>
            <person name="Nicaud S."/>
            <person name="Jaffe D."/>
            <person name="Fisher S."/>
            <person name="Lutfalla G."/>
            <person name="Dossat C."/>
            <person name="Segurens B."/>
            <person name="Dasilva C."/>
            <person name="Salanoubat M."/>
            <person name="Levy M."/>
            <person name="Boudet N."/>
            <person name="Castellano S."/>
            <person name="Anthouard V."/>
            <person name="Jubin C."/>
            <person name="Castelli V."/>
            <person name="Katinka M."/>
            <person name="Vacherie B."/>
            <person name="Biemont C."/>
            <person name="Skalli Z."/>
            <person name="Cattolico L."/>
            <person name="Poulain J."/>
            <person name="De Berardinis V."/>
            <person name="Cruaud C."/>
            <person name="Duprat S."/>
            <person name="Brottier P."/>
            <person name="Coutanceau J.-P."/>
            <person name="Gouzy J."/>
            <person name="Parra G."/>
            <person name="Lardier G."/>
            <person name="Chapple C."/>
            <person name="McKernan K.J."/>
            <person name="McEwan P."/>
            <person name="Bosak S."/>
            <person name="Kellis M."/>
            <person name="Volff J.-N."/>
            <person name="Guigo R."/>
            <person name="Zody M.C."/>
            <person name="Mesirov J."/>
            <person name="Lindblad-Toh K."/>
            <person name="Birren B."/>
            <person name="Nusbaum C."/>
            <person name="Kahn D."/>
            <person name="Robinson-Rechavi M."/>
            <person name="Laudet V."/>
            <person name="Schachter V."/>
            <person name="Quetier F."/>
            <person name="Saurin W."/>
            <person name="Scarpelli C."/>
            <person name="Wincker P."/>
            <person name="Lander E.S."/>
            <person name="Weissenbach J."/>
            <person name="Roest Crollius H."/>
        </authorList>
    </citation>
    <scope>NUCLEOTIDE SEQUENCE [LARGE SCALE GENOMIC DNA]</scope>
</reference>
<accession>Q4RRA5</accession>
<gene>
    <name evidence="1" type="ORF">GSTENG00030254001</name>
</gene>
<dbReference type="KEGG" id="tng:GSTEN00030254G001"/>
<evidence type="ECO:0000313" key="1">
    <source>
        <dbReference type="EMBL" id="CAG09077.1"/>
    </source>
</evidence>
<protein>
    <submittedName>
        <fullName evidence="1">(spotted green pufferfish) hypothetical protein</fullName>
    </submittedName>
</protein>
<proteinExistence type="predicted"/>
<comment type="caution">
    <text evidence="1">The sequence shown here is derived from an EMBL/GenBank/DDBJ whole genome shotgun (WGS) entry which is preliminary data.</text>
</comment>
<dbReference type="EMBL" id="CAAE01015003">
    <property type="protein sequence ID" value="CAG09077.1"/>
    <property type="molecule type" value="Genomic_DNA"/>
</dbReference>
<name>Q4RRA5_TETNG</name>
<organism evidence="1">
    <name type="scientific">Tetraodon nigroviridis</name>
    <name type="common">Spotted green pufferfish</name>
    <name type="synonym">Chelonodon nigroviridis</name>
    <dbReference type="NCBI Taxonomy" id="99883"/>
    <lineage>
        <taxon>Eukaryota</taxon>
        <taxon>Metazoa</taxon>
        <taxon>Chordata</taxon>
        <taxon>Craniata</taxon>
        <taxon>Vertebrata</taxon>
        <taxon>Euteleostomi</taxon>
        <taxon>Actinopterygii</taxon>
        <taxon>Neopterygii</taxon>
        <taxon>Teleostei</taxon>
        <taxon>Neoteleostei</taxon>
        <taxon>Acanthomorphata</taxon>
        <taxon>Eupercaria</taxon>
        <taxon>Tetraodontiformes</taxon>
        <taxon>Tetradontoidea</taxon>
        <taxon>Tetraodontidae</taxon>
        <taxon>Tetraodon</taxon>
    </lineage>
</organism>
<dbReference type="AlphaFoldDB" id="Q4RRA5"/>